<protein>
    <submittedName>
        <fullName evidence="1">Uncharacterized protein</fullName>
    </submittedName>
</protein>
<evidence type="ECO:0000313" key="2">
    <source>
        <dbReference type="Proteomes" id="UP001162972"/>
    </source>
</evidence>
<dbReference type="AlphaFoldDB" id="A0AAD6PIL8"/>
<evidence type="ECO:0000313" key="1">
    <source>
        <dbReference type="EMBL" id="KAJ6430420.1"/>
    </source>
</evidence>
<dbReference type="EMBL" id="JAPFFJ010000004">
    <property type="protein sequence ID" value="KAJ6430420.1"/>
    <property type="molecule type" value="Genomic_DNA"/>
</dbReference>
<comment type="caution">
    <text evidence="1">The sequence shown here is derived from an EMBL/GenBank/DDBJ whole genome shotgun (WGS) entry which is preliminary data.</text>
</comment>
<keyword evidence="2" id="KW-1185">Reference proteome</keyword>
<proteinExistence type="predicted"/>
<gene>
    <name evidence="1" type="ORF">OIU84_021754</name>
</gene>
<sequence>MFTLVYELVLHYMMELTHTFGNQLQKKKTHHKVLLRFLFLEHKPFYYIPCCSSYSNITEKGKNQKKLVSVPFCDLPVCQICTRHRLC</sequence>
<reference evidence="1 2" key="1">
    <citation type="journal article" date="2023" name="Int. J. Mol. Sci.">
        <title>De Novo Assembly and Annotation of 11 Diverse Shrub Willow (Salix) Genomes Reveals Novel Gene Organization in Sex-Linked Regions.</title>
        <authorList>
            <person name="Hyden B."/>
            <person name="Feng K."/>
            <person name="Yates T.B."/>
            <person name="Jawdy S."/>
            <person name="Cereghino C."/>
            <person name="Smart L.B."/>
            <person name="Muchero W."/>
        </authorList>
    </citation>
    <scope>NUCLEOTIDE SEQUENCE [LARGE SCALE GENOMIC DNA]</scope>
    <source>
        <tissue evidence="1">Shoot tip</tissue>
    </source>
</reference>
<accession>A0AAD6PIL8</accession>
<dbReference type="Proteomes" id="UP001162972">
    <property type="component" value="Chromosome 8"/>
</dbReference>
<name>A0AAD6PIL8_9ROSI</name>
<organism evidence="1 2">
    <name type="scientific">Salix udensis</name>
    <dbReference type="NCBI Taxonomy" id="889485"/>
    <lineage>
        <taxon>Eukaryota</taxon>
        <taxon>Viridiplantae</taxon>
        <taxon>Streptophyta</taxon>
        <taxon>Embryophyta</taxon>
        <taxon>Tracheophyta</taxon>
        <taxon>Spermatophyta</taxon>
        <taxon>Magnoliopsida</taxon>
        <taxon>eudicotyledons</taxon>
        <taxon>Gunneridae</taxon>
        <taxon>Pentapetalae</taxon>
        <taxon>rosids</taxon>
        <taxon>fabids</taxon>
        <taxon>Malpighiales</taxon>
        <taxon>Salicaceae</taxon>
        <taxon>Saliceae</taxon>
        <taxon>Salix</taxon>
    </lineage>
</organism>